<dbReference type="Pfam" id="PF21164">
    <property type="entry name" value="Dumpy_DPY"/>
    <property type="match status" value="15"/>
</dbReference>
<dbReference type="PANTHER" id="PTHR22963">
    <property type="entry name" value="ENDOGLIN-RELATED"/>
    <property type="match status" value="1"/>
</dbReference>
<dbReference type="SUPFAM" id="SSF57184">
    <property type="entry name" value="Growth factor receptor domain"/>
    <property type="match status" value="1"/>
</dbReference>
<feature type="domain" description="EGF-like" evidence="2">
    <location>
        <begin position="1277"/>
        <end position="1314"/>
    </location>
</feature>
<feature type="domain" description="EGF-like" evidence="2">
    <location>
        <begin position="486"/>
        <end position="524"/>
    </location>
</feature>
<feature type="domain" description="EGF-like" evidence="2">
    <location>
        <begin position="1600"/>
        <end position="1639"/>
    </location>
</feature>
<dbReference type="PROSITE" id="PS50026">
    <property type="entry name" value="EGF_3"/>
    <property type="match status" value="12"/>
</dbReference>
<feature type="disulfide bond" evidence="1">
    <location>
        <begin position="658"/>
        <end position="668"/>
    </location>
</feature>
<reference evidence="3" key="1">
    <citation type="submission" date="2015-12" db="EMBL/GenBank/DDBJ databases">
        <title>De novo transcriptome assembly of four potential Pierce s Disease insect vectors from Arizona vineyards.</title>
        <authorList>
            <person name="Tassone E.E."/>
        </authorList>
    </citation>
    <scope>NUCLEOTIDE SEQUENCE</scope>
</reference>
<name>A0A1B6E6G7_9HEMI</name>
<dbReference type="PANTHER" id="PTHR22963:SF39">
    <property type="entry name" value="DUMPY"/>
    <property type="match status" value="1"/>
</dbReference>
<feature type="domain" description="EGF-like" evidence="2">
    <location>
        <begin position="378"/>
        <end position="417"/>
    </location>
</feature>
<dbReference type="EMBL" id="GEDC01003811">
    <property type="protein sequence ID" value="JAS33487.1"/>
    <property type="molecule type" value="Transcribed_RNA"/>
</dbReference>
<dbReference type="Gene3D" id="2.10.25.10">
    <property type="entry name" value="Laminin"/>
    <property type="match status" value="2"/>
</dbReference>
<dbReference type="InterPro" id="IPR048407">
    <property type="entry name" value="Dumpy_DPY"/>
</dbReference>
<sequence>LSAECPSQFACIGSRCRDPCPGSCGTNANCHVINHLPICSCIEGHTGDPFTQCSPIPIVSPPIASDPCNPSPCGPNALCRDGACECIPEYTGNPYEACRPECVLNQECPRDKACLRNKCLDPCPGTCGQNAQCDIVNHIPVCSCPTGYTGDPFNNCRIMPAAPLPPTDPCQPSPCGPNSQCRTSDGHAVCSCLTGYSGSPPSCRPECVVSVECPQTRACVNQKCTDPCLGSCGLNARCEVINHSPICSCREGQTGDPFKSCYNLPPPPPPQAIEPVRDPCVPSPCGPNSQCQTNGKNPACSCLPGYIGAPPNCRPECVINPDCPPTQACINNKCSDPCPGSCGINAQCQVVSHAVTCTCSPGFVGNPFVQCMQQKQEAINPCSPSPCGANAQCTQKNGAGACSCIADYQGNPYEGCRPECVLSSDCPTDKACIRNKCQDPCPGVCGQSAQCAVVNHIPTCTCLQGYVGDPFSVCTLPPPQATEASVADPCNPSPCGPNSVCRNNNGQAVCSCQQEYIGAPPNCRPECVVNNECPQNRACYKFKCTDPCPGTCGIGARCQVINHNPICSCPTGLTGDPFTRCVPAPAPPQQAPEQPVNPCQPSPCGPNSECRVIAGNQPSCSCLPNYIGTPPNCRPECVVNTDCSPSQACISEKCRDPCAGSCGYNAECRVQNHIPICTCSSGFTGDPFTQCSAIVVQPPPVAADPCNPSPCGANANCDNGVCTCLPNYFGDAYTNCRPECTMNSDCPRNKACSNQRCVDPCPGTCGQAATCDVINHIPTCSCPTGTSGDPFVACREAKIPAAAPQDPCSPSPCGPNSVCRINNGLAVCSCQAGFIGGPPSCRPECVVSVECPLTQACLNNKCQDPCPGTCGQNARCQVVNHNPICSCSAGNTGDPFRQCFPIPVTPPPATPVNPCQPSPCGPNAQCQVRGESPACSCLTNYIGSPPNCRPECTINPECTSQLACINQRCSDPCPGSCGYNAQCTVINHTPVCSCNTGHTGDPFTGCSPIQAVPPPPATPIDPCNPSPCGPNARCRMENSYAVCECLPEYQGNPYEGCRPECLVSSDCPMNKACIRSKCQDPCPGTCGLNAICTVSNHIPICSCPEGTTGDAFRLCNQVPLREEPQPTDPCVPSPCGPNTVCRVSNNAAVCECLPGFQGSPSTSGCRPECVISADCPRNKACVNNKCVDPCPGVCGYRAQCQVINHSPVCSCPQPLVGDPFTECKDLPPPPSDPCNPSPCGRNGQCRVINGIASCVYPECIINQDCPRDKACFSQKCRDPCVDACGINAVCQVVNHNAICSCPPGYIGEPRLQCKIQPIEQAPKPECTSDSDCTNDKACINEACKDPCREANVCAQNAECRVQLHRPFCVCKDGLTGNAQLQCYEIGCRADSECPPTQACVNRECVSPCSYTQCGVNALCRVDENSHRARCYCPDQYFGDPQVKCERPQCTSDNECPSQLACRNQRCQDPCDCAPSALCSVAQHVPTCRCPPGYIGNPHQSCTIAPIETQPQCKMDADCASKLACFSGECRNPCIETKPCGANAECMVVDTLPLRTMSCLCLPGYVGDADVECKLAPQAEPGCKSDDDCPATESCLNRQCINPCTILNPCAKNAECQSTNHKAHCACPAGLIGDPFINCYKIPAQSPECTVDSDCPSTRACINQRCQDPCVVSNPCGISAECSTSQHRPVCNCPLGWAGNPQIQCYKPECKVDSDCLYDKTCQSGNCVSPCLSISCGRGAECKIQSPHRGTCVCPAGTQGNPLVSCVSVVCQYNEDCADHEACDRLNRVCRPVCEEDTCAETARCMAKNHQPSCTCPPGTEGNPYIECTGPRTPLPPPECASDGECPSKLACINHQCQNPCGISAICSPDQECLVQDTVPLRTVICQCPSDTIADNNGYCKQITQVEAECRVDNDCKYTDRCVRGSCIEACRVDPCGLNAQCLSQAHTAVCICPP</sequence>
<dbReference type="SUPFAM" id="SSF90148">
    <property type="entry name" value="DPY module"/>
    <property type="match status" value="13"/>
</dbReference>
<feature type="domain" description="EGF-like" evidence="2">
    <location>
        <begin position="166"/>
        <end position="204"/>
    </location>
</feature>
<feature type="domain" description="EGF-like" evidence="2">
    <location>
        <begin position="276"/>
        <end position="314"/>
    </location>
</feature>
<feature type="domain" description="EGF-like" evidence="2">
    <location>
        <begin position="804"/>
        <end position="842"/>
    </location>
</feature>
<dbReference type="PROSITE" id="PS01186">
    <property type="entry name" value="EGF_2"/>
    <property type="match status" value="11"/>
</dbReference>
<evidence type="ECO:0000313" key="3">
    <source>
        <dbReference type="EMBL" id="JAS33487.1"/>
    </source>
</evidence>
<feature type="domain" description="EGF-like" evidence="2">
    <location>
        <begin position="911"/>
        <end position="949"/>
    </location>
</feature>
<dbReference type="InterPro" id="IPR009030">
    <property type="entry name" value="Growth_fac_rcpt_cys_sf"/>
</dbReference>
<organism evidence="3">
    <name type="scientific">Clastoptera arizonana</name>
    <name type="common">Arizona spittle bug</name>
    <dbReference type="NCBI Taxonomy" id="38151"/>
    <lineage>
        <taxon>Eukaryota</taxon>
        <taxon>Metazoa</taxon>
        <taxon>Ecdysozoa</taxon>
        <taxon>Arthropoda</taxon>
        <taxon>Hexapoda</taxon>
        <taxon>Insecta</taxon>
        <taxon>Pterygota</taxon>
        <taxon>Neoptera</taxon>
        <taxon>Paraneoptera</taxon>
        <taxon>Hemiptera</taxon>
        <taxon>Auchenorrhyncha</taxon>
        <taxon>Cercopoidea</taxon>
        <taxon>Clastopteridae</taxon>
        <taxon>Clastoptera</taxon>
    </lineage>
</organism>
<dbReference type="SMART" id="SM00274">
    <property type="entry name" value="FOLN"/>
    <property type="match status" value="12"/>
</dbReference>
<dbReference type="SMART" id="SM00286">
    <property type="entry name" value="PTI"/>
    <property type="match status" value="7"/>
</dbReference>
<dbReference type="InterPro" id="IPR003645">
    <property type="entry name" value="Fol_N"/>
</dbReference>
<accession>A0A1B6E6G7</accession>
<keyword evidence="1" id="KW-0245">EGF-like domain</keyword>
<keyword evidence="1" id="KW-1015">Disulfide bond</keyword>
<comment type="caution">
    <text evidence="1">Lacks conserved residue(s) required for the propagation of feature annotation.</text>
</comment>
<feature type="disulfide bond" evidence="1">
    <location>
        <begin position="1280"/>
        <end position="1290"/>
    </location>
</feature>
<dbReference type="SMART" id="SM00181">
    <property type="entry name" value="EGF"/>
    <property type="match status" value="33"/>
</dbReference>
<evidence type="ECO:0000256" key="1">
    <source>
        <dbReference type="PROSITE-ProRule" id="PRU00076"/>
    </source>
</evidence>
<dbReference type="InterPro" id="IPR000742">
    <property type="entry name" value="EGF"/>
</dbReference>
<evidence type="ECO:0000259" key="2">
    <source>
        <dbReference type="PROSITE" id="PS50026"/>
    </source>
</evidence>
<protein>
    <recommendedName>
        <fullName evidence="2">EGF-like domain-containing protein</fullName>
    </recommendedName>
</protein>
<gene>
    <name evidence="3" type="ORF">g.41451</name>
</gene>
<proteinExistence type="predicted"/>
<feature type="domain" description="EGF-like" evidence="2">
    <location>
        <begin position="595"/>
        <end position="634"/>
    </location>
</feature>
<feature type="domain" description="EGF-like" evidence="2">
    <location>
        <begin position="1019"/>
        <end position="1058"/>
    </location>
</feature>
<feature type="domain" description="EGF-like" evidence="2">
    <location>
        <begin position="1126"/>
        <end position="1162"/>
    </location>
</feature>
<feature type="non-terminal residue" evidence="3">
    <location>
        <position position="1954"/>
    </location>
</feature>
<feature type="domain" description="EGF-like" evidence="2">
    <location>
        <begin position="655"/>
        <end position="692"/>
    </location>
</feature>
<feature type="non-terminal residue" evidence="3">
    <location>
        <position position="1"/>
    </location>
</feature>